<dbReference type="EMBL" id="FNTV01000001">
    <property type="protein sequence ID" value="SEE82812.1"/>
    <property type="molecule type" value="Genomic_DNA"/>
</dbReference>
<gene>
    <name evidence="1" type="ORF">SAMN04489740_2696</name>
</gene>
<dbReference type="RefSeq" id="WP_074711991.1">
    <property type="nucleotide sequence ID" value="NZ_FNTV01000001.1"/>
</dbReference>
<dbReference type="AlphaFoldDB" id="A0A1H5M0P3"/>
<evidence type="ECO:0000313" key="2">
    <source>
        <dbReference type="Proteomes" id="UP000182725"/>
    </source>
</evidence>
<organism evidence="1 2">
    <name type="scientific">Arthrobacter alpinus</name>
    <dbReference type="NCBI Taxonomy" id="656366"/>
    <lineage>
        <taxon>Bacteria</taxon>
        <taxon>Bacillati</taxon>
        <taxon>Actinomycetota</taxon>
        <taxon>Actinomycetes</taxon>
        <taxon>Micrococcales</taxon>
        <taxon>Micrococcaceae</taxon>
        <taxon>Arthrobacter</taxon>
    </lineage>
</organism>
<sequence length="110" mass="11873">MTLPAFIAWEAVQVANQGGLVVILTKQPRDVLTDLLNNSGQELAHTTRRTNGSEGMEFHSGGQIALVRTADRFRGYSATLAIVPIGTSHDDMMTIRPALSIKGGDIVGYY</sequence>
<name>A0A1H5M0P3_9MICC</name>
<reference evidence="1 2" key="1">
    <citation type="submission" date="2016-10" db="EMBL/GenBank/DDBJ databases">
        <authorList>
            <person name="de Groot N.N."/>
        </authorList>
    </citation>
    <scope>NUCLEOTIDE SEQUENCE [LARGE SCALE GENOMIC DNA]</scope>
    <source>
        <strain evidence="1 2">DSM 22274</strain>
    </source>
</reference>
<accession>A0A1H5M0P3</accession>
<evidence type="ECO:0000313" key="1">
    <source>
        <dbReference type="EMBL" id="SEE82812.1"/>
    </source>
</evidence>
<protein>
    <submittedName>
        <fullName evidence="1">Uncharacterized protein</fullName>
    </submittedName>
</protein>
<dbReference type="Proteomes" id="UP000182725">
    <property type="component" value="Unassembled WGS sequence"/>
</dbReference>
<proteinExistence type="predicted"/>